<feature type="non-terminal residue" evidence="2">
    <location>
        <position position="64"/>
    </location>
</feature>
<accession>A0A812P0G8</accession>
<dbReference type="AlphaFoldDB" id="A0A812P0G8"/>
<evidence type="ECO:0000313" key="3">
    <source>
        <dbReference type="Proteomes" id="UP000601435"/>
    </source>
</evidence>
<reference evidence="2" key="1">
    <citation type="submission" date="2021-02" db="EMBL/GenBank/DDBJ databases">
        <authorList>
            <person name="Dougan E. K."/>
            <person name="Rhodes N."/>
            <person name="Thang M."/>
            <person name="Chan C."/>
        </authorList>
    </citation>
    <scope>NUCLEOTIDE SEQUENCE</scope>
</reference>
<protein>
    <submittedName>
        <fullName evidence="2">Uncharacterized protein</fullName>
    </submittedName>
</protein>
<feature type="compositionally biased region" description="Basic and acidic residues" evidence="1">
    <location>
        <begin position="7"/>
        <end position="21"/>
    </location>
</feature>
<sequence>AKRKVQAKKEAERKRKEDARKLQEEMRNNKDEELLGSCGFRLKEAFCSITAHFRQILPADLRNP</sequence>
<name>A0A812P0G8_9DINO</name>
<gene>
    <name evidence="2" type="ORF">SNEC2469_LOCUS8919</name>
</gene>
<proteinExistence type="predicted"/>
<evidence type="ECO:0000256" key="1">
    <source>
        <dbReference type="SAM" id="MobiDB-lite"/>
    </source>
</evidence>
<dbReference type="EMBL" id="CAJNJA010014550">
    <property type="protein sequence ID" value="CAE7344742.1"/>
    <property type="molecule type" value="Genomic_DNA"/>
</dbReference>
<dbReference type="Proteomes" id="UP000601435">
    <property type="component" value="Unassembled WGS sequence"/>
</dbReference>
<evidence type="ECO:0000313" key="2">
    <source>
        <dbReference type="EMBL" id="CAE7344742.1"/>
    </source>
</evidence>
<comment type="caution">
    <text evidence="2">The sequence shown here is derived from an EMBL/GenBank/DDBJ whole genome shotgun (WGS) entry which is preliminary data.</text>
</comment>
<organism evidence="2 3">
    <name type="scientific">Symbiodinium necroappetens</name>
    <dbReference type="NCBI Taxonomy" id="1628268"/>
    <lineage>
        <taxon>Eukaryota</taxon>
        <taxon>Sar</taxon>
        <taxon>Alveolata</taxon>
        <taxon>Dinophyceae</taxon>
        <taxon>Suessiales</taxon>
        <taxon>Symbiodiniaceae</taxon>
        <taxon>Symbiodinium</taxon>
    </lineage>
</organism>
<feature type="region of interest" description="Disordered" evidence="1">
    <location>
        <begin position="1"/>
        <end position="21"/>
    </location>
</feature>
<keyword evidence="3" id="KW-1185">Reference proteome</keyword>